<reference evidence="1 2" key="1">
    <citation type="submission" date="2014-09" db="EMBL/GenBank/DDBJ databases">
        <title>Complete genome sequence of Endomicrobium proavitum.</title>
        <authorList>
            <person name="Zheng H."/>
        </authorList>
    </citation>
    <scope>NUCLEOTIDE SEQUENCE [LARGE SCALE GENOMIC DNA]</scope>
    <source>
        <strain evidence="1 2">Rsa215</strain>
    </source>
</reference>
<dbReference type="NCBIfam" id="TIGR01863">
    <property type="entry name" value="cas_Csd1"/>
    <property type="match status" value="1"/>
</dbReference>
<protein>
    <submittedName>
        <fullName evidence="1">CRISPR-associated Csd1 family protein</fullName>
    </submittedName>
</protein>
<dbReference type="EMBL" id="CP009498">
    <property type="protein sequence ID" value="AKL98464.1"/>
    <property type="molecule type" value="Genomic_DNA"/>
</dbReference>
<sequence length="660" mass="75992">MSWLQKLYESYDNCVAASEHSLYKILPICHSMQNAHIEITIDGDGNFKDAAIVNKEKTIMPATEDSAARANGCYPHPLADKIQYCAKDYDDYGGAKSSYFSYIDKKIKEDIGYFAQLKKWCTSNFRNDKAIAVLKYVEKGTLVKDLIDKKLLYCKQRIKKVIDNVYFKNKIEESKKAKNNKYKKYEKIQSKIKDKYKILKLIDDYGDALIRWRVNVKGDLQPETWNDEGVRKSWIDFISNQETLNGLCYVHSDIGETPLAQKHPKNIYSGSSGAKIISANDTSGFTFRGRFEESDEAVGISFDVSQKAHAVLKFLLSNELNMAYQNGAQVYVAWAQSIKEIPKFYDDSYDLFGEGEKNNSEATGNIAQVFSDKLKKKLHGYSQTLGNADNIIIIGLDSATPGRISVIYYKELKGSDFLDRIEKWHKKYSWLQYYNKDKQFYGAASPRDIAKAAYGNQADDKIIKKTVDRLLPLIIENKDIPNDIVESCIRQASNPITLEYWQWQKTLGIACGLYKGNNKKEDYEMSLEKGNSDRNYLYGRLLAIIDYAEQIALFVAKENRETNARKYMTEFRNKPYTTWERLHSMFNSGARHRLKANRALFLKNVEDELEEIHSKFNTIDYKDNSKLNGDYLLAYYCQLADLKNKDDEKDENNSDTQKGE</sequence>
<dbReference type="Pfam" id="PF09709">
    <property type="entry name" value="Cas_Csd1"/>
    <property type="match status" value="1"/>
</dbReference>
<dbReference type="OrthoDB" id="5389988at2"/>
<dbReference type="RefSeq" id="WP_052571026.1">
    <property type="nucleotide sequence ID" value="NZ_CP009498.1"/>
</dbReference>
<keyword evidence="2" id="KW-1185">Reference proteome</keyword>
<organism evidence="1 2">
    <name type="scientific">Endomicrobium proavitum</name>
    <dbReference type="NCBI Taxonomy" id="1408281"/>
    <lineage>
        <taxon>Bacteria</taxon>
        <taxon>Pseudomonadati</taxon>
        <taxon>Elusimicrobiota</taxon>
        <taxon>Endomicrobiia</taxon>
        <taxon>Endomicrobiales</taxon>
        <taxon>Endomicrobiaceae</taxon>
        <taxon>Endomicrobium</taxon>
    </lineage>
</organism>
<name>A0A0G3WLY3_9BACT</name>
<dbReference type="STRING" id="1408281.Epro_1085"/>
<proteinExistence type="predicted"/>
<dbReference type="AlphaFoldDB" id="A0A0G3WLY3"/>
<dbReference type="KEGG" id="epo:Epro_1085"/>
<evidence type="ECO:0000313" key="2">
    <source>
        <dbReference type="Proteomes" id="UP000035337"/>
    </source>
</evidence>
<dbReference type="CDD" id="cd09757">
    <property type="entry name" value="Cas8c_I-C"/>
    <property type="match status" value="1"/>
</dbReference>
<gene>
    <name evidence="1" type="primary">csd1</name>
    <name evidence="1" type="ORF">Epro_1085</name>
</gene>
<dbReference type="PATRIC" id="fig|1408281.3.peg.1112"/>
<dbReference type="Proteomes" id="UP000035337">
    <property type="component" value="Chromosome"/>
</dbReference>
<accession>A0A0G3WLY3</accession>
<evidence type="ECO:0000313" key="1">
    <source>
        <dbReference type="EMBL" id="AKL98464.1"/>
    </source>
</evidence>
<dbReference type="InterPro" id="IPR010144">
    <property type="entry name" value="CRISPR-assoc_prot_Csd1-typ"/>
</dbReference>